<accession>A0A1D8EYJ7</accession>
<organism evidence="1 2">
    <name type="scientific">Mycobacterium phage Fortunato</name>
    <dbReference type="NCBI Taxonomy" id="1882439"/>
    <lineage>
        <taxon>Viruses</taxon>
        <taxon>Duplodnaviria</taxon>
        <taxon>Heunggongvirae</taxon>
        <taxon>Uroviricota</taxon>
        <taxon>Caudoviricetes</taxon>
        <taxon>Bclasvirinae</taxon>
        <taxon>Coopervirus</taxon>
        <taxon>Coopervirus fortunato</taxon>
    </lineage>
</organism>
<dbReference type="Proteomes" id="UP000222191">
    <property type="component" value="Segment"/>
</dbReference>
<dbReference type="EMBL" id="KX589269">
    <property type="protein sequence ID" value="AOT27315.1"/>
    <property type="molecule type" value="Genomic_DNA"/>
</dbReference>
<gene>
    <name evidence="1" type="ORF">SEA_FORTUNATO_91</name>
</gene>
<sequence length="158" mass="17997">MRFHVEHAVRCPSCGWFGRKARRRNRAATDAGHIRWAAQLAQQTRQDRKRELLAQMYRAPGRYTRTVTLPAISLHSHTADQPCVDTCSHYPATTTEEVIDVFPDLTEDQVRGVNFIVQSQNWQATVDTGPSIGAEASWPEPNAEQRRTWFNLPEGGPW</sequence>
<proteinExistence type="predicted"/>
<evidence type="ECO:0000313" key="1">
    <source>
        <dbReference type="EMBL" id="AOT27315.1"/>
    </source>
</evidence>
<name>A0A1D8EYJ7_9CAUD</name>
<keyword evidence="2" id="KW-1185">Reference proteome</keyword>
<reference evidence="2" key="1">
    <citation type="submission" date="2016-07" db="EMBL/GenBank/DDBJ databases">
        <authorList>
            <person name="Edmondson J.L."/>
            <person name="Brown K.M."/>
            <person name="Clay L.G."/>
            <person name="Dean J.R."/>
            <person name="Godwin C.O."/>
            <person name="Hill N.P."/>
            <person name="Jones J."/>
            <person name="Jones M.B."/>
            <person name="Lynch M.K."/>
            <person name="Martin S."/>
            <person name="Roark C.M."/>
            <person name="Rogers R.G."/>
            <person name="Savage M.R."/>
            <person name="Schaal D.L."/>
            <person name="Thomason K.A."/>
            <person name="Woodall A.M."/>
            <person name="Plymale R."/>
            <person name="Reyna N."/>
            <person name="Garlena R.A."/>
            <person name="Russell D.A."/>
            <person name="Pope W.H."/>
            <person name="Jacobs-Sera D."/>
            <person name="Hendrix R.W."/>
            <person name="Hatfull G.F."/>
        </authorList>
    </citation>
    <scope>NUCLEOTIDE SEQUENCE [LARGE SCALE GENOMIC DNA]</scope>
</reference>
<evidence type="ECO:0000313" key="2">
    <source>
        <dbReference type="Proteomes" id="UP000222191"/>
    </source>
</evidence>
<protein>
    <submittedName>
        <fullName evidence="1">Uncharacterized protein</fullName>
    </submittedName>
</protein>